<dbReference type="PANTHER" id="PTHR33545">
    <property type="entry name" value="UPF0750 MEMBRANE PROTEIN YITT-RELATED"/>
    <property type="match status" value="1"/>
</dbReference>
<dbReference type="PANTHER" id="PTHR33545:SF5">
    <property type="entry name" value="UPF0750 MEMBRANE PROTEIN YITT"/>
    <property type="match status" value="1"/>
</dbReference>
<evidence type="ECO:0000256" key="4">
    <source>
        <dbReference type="ARBA" id="ARBA00022989"/>
    </source>
</evidence>
<evidence type="ECO:0000256" key="1">
    <source>
        <dbReference type="ARBA" id="ARBA00004651"/>
    </source>
</evidence>
<dbReference type="Proteomes" id="UP000886800">
    <property type="component" value="Unassembled WGS sequence"/>
</dbReference>
<dbReference type="Pfam" id="PF10035">
    <property type="entry name" value="DUF2179"/>
    <property type="match status" value="1"/>
</dbReference>
<keyword evidence="2" id="KW-1003">Cell membrane</keyword>
<dbReference type="InterPro" id="IPR051461">
    <property type="entry name" value="UPF0750_membrane"/>
</dbReference>
<dbReference type="Gene3D" id="3.30.70.120">
    <property type="match status" value="1"/>
</dbReference>
<proteinExistence type="predicted"/>
<feature type="transmembrane region" description="Helical" evidence="6">
    <location>
        <begin position="39"/>
        <end position="59"/>
    </location>
</feature>
<evidence type="ECO:0000256" key="5">
    <source>
        <dbReference type="ARBA" id="ARBA00023136"/>
    </source>
</evidence>
<feature type="non-terminal residue" evidence="8">
    <location>
        <position position="1"/>
    </location>
</feature>
<sequence length="240" mass="26151">WALLSVGYKLLCKTFVATFMTSAAIDLMGLVIQPYRGDLLLASLFGGVLEGLGLSLVFIRGGTTGGSDLIARLLGQYIPHLSMAKLMLCLDVMVVTTAAIVYQSIESAMYAVVVLFVSSRVIDAMLYGTDIGTGKVFYIISEKSQQIAAQILQEMDRGVTFLEGRGGFTGRPSQVLLCAVRRFEVSRVKSIIHHWDPKAFWIIGDAGEITGEGFRQLGPEDATLQSLLGRMKRHKKRGNG</sequence>
<keyword evidence="5 6" id="KW-0472">Membrane</keyword>
<organism evidence="8 9">
    <name type="scientific">Candidatus Anaerotruncus excrementipullorum</name>
    <dbReference type="NCBI Taxonomy" id="2838465"/>
    <lineage>
        <taxon>Bacteria</taxon>
        <taxon>Bacillati</taxon>
        <taxon>Bacillota</taxon>
        <taxon>Clostridia</taxon>
        <taxon>Eubacteriales</taxon>
        <taxon>Oscillospiraceae</taxon>
        <taxon>Anaerotruncus</taxon>
    </lineage>
</organism>
<reference evidence="8" key="1">
    <citation type="journal article" date="2021" name="PeerJ">
        <title>Extensive microbial diversity within the chicken gut microbiome revealed by metagenomics and culture.</title>
        <authorList>
            <person name="Gilroy R."/>
            <person name="Ravi A."/>
            <person name="Getino M."/>
            <person name="Pursley I."/>
            <person name="Horton D.L."/>
            <person name="Alikhan N.F."/>
            <person name="Baker D."/>
            <person name="Gharbi K."/>
            <person name="Hall N."/>
            <person name="Watson M."/>
            <person name="Adriaenssens E.M."/>
            <person name="Foster-Nyarko E."/>
            <person name="Jarju S."/>
            <person name="Secka A."/>
            <person name="Antonio M."/>
            <person name="Oren A."/>
            <person name="Chaudhuri R.R."/>
            <person name="La Ragione R."/>
            <person name="Hildebrand F."/>
            <person name="Pallen M.J."/>
        </authorList>
    </citation>
    <scope>NUCLEOTIDE SEQUENCE</scope>
    <source>
        <strain evidence="8">CHK188-5543</strain>
    </source>
</reference>
<dbReference type="CDD" id="cd16380">
    <property type="entry name" value="YitT_C"/>
    <property type="match status" value="1"/>
</dbReference>
<dbReference type="Pfam" id="PF02588">
    <property type="entry name" value="YitT_membrane"/>
    <property type="match status" value="1"/>
</dbReference>
<keyword evidence="4 6" id="KW-1133">Transmembrane helix</keyword>
<dbReference type="EMBL" id="DXES01000197">
    <property type="protein sequence ID" value="HIX66476.1"/>
    <property type="molecule type" value="Genomic_DNA"/>
</dbReference>
<name>A0A9D2B823_9FIRM</name>
<evidence type="ECO:0000313" key="8">
    <source>
        <dbReference type="EMBL" id="HIX66476.1"/>
    </source>
</evidence>
<evidence type="ECO:0000313" key="9">
    <source>
        <dbReference type="Proteomes" id="UP000886800"/>
    </source>
</evidence>
<feature type="transmembrane region" description="Helical" evidence="6">
    <location>
        <begin position="12"/>
        <end position="33"/>
    </location>
</feature>
<evidence type="ECO:0000256" key="6">
    <source>
        <dbReference type="SAM" id="Phobius"/>
    </source>
</evidence>
<dbReference type="AlphaFoldDB" id="A0A9D2B823"/>
<feature type="domain" description="DUF2179" evidence="7">
    <location>
        <begin position="157"/>
        <end position="211"/>
    </location>
</feature>
<dbReference type="InterPro" id="IPR003740">
    <property type="entry name" value="YitT"/>
</dbReference>
<reference evidence="8" key="2">
    <citation type="submission" date="2021-04" db="EMBL/GenBank/DDBJ databases">
        <authorList>
            <person name="Gilroy R."/>
        </authorList>
    </citation>
    <scope>NUCLEOTIDE SEQUENCE</scope>
    <source>
        <strain evidence="8">CHK188-5543</strain>
    </source>
</reference>
<gene>
    <name evidence="8" type="ORF">H9736_09530</name>
</gene>
<evidence type="ECO:0000256" key="2">
    <source>
        <dbReference type="ARBA" id="ARBA00022475"/>
    </source>
</evidence>
<dbReference type="InterPro" id="IPR015867">
    <property type="entry name" value="N-reg_PII/ATP_PRibTrfase_C"/>
</dbReference>
<accession>A0A9D2B823</accession>
<comment type="subcellular location">
    <subcellularLocation>
        <location evidence="1">Cell membrane</location>
        <topology evidence="1">Multi-pass membrane protein</topology>
    </subcellularLocation>
</comment>
<protein>
    <submittedName>
        <fullName evidence="8">YitT family protein</fullName>
    </submittedName>
</protein>
<keyword evidence="3 6" id="KW-0812">Transmembrane</keyword>
<evidence type="ECO:0000259" key="7">
    <source>
        <dbReference type="Pfam" id="PF10035"/>
    </source>
</evidence>
<dbReference type="GO" id="GO:0005886">
    <property type="term" value="C:plasma membrane"/>
    <property type="evidence" value="ECO:0007669"/>
    <property type="project" value="UniProtKB-SubCell"/>
</dbReference>
<comment type="caution">
    <text evidence="8">The sequence shown here is derived from an EMBL/GenBank/DDBJ whole genome shotgun (WGS) entry which is preliminary data.</text>
</comment>
<evidence type="ECO:0000256" key="3">
    <source>
        <dbReference type="ARBA" id="ARBA00022692"/>
    </source>
</evidence>
<dbReference type="InterPro" id="IPR019264">
    <property type="entry name" value="DUF2179"/>
</dbReference>